<comment type="caution">
    <text evidence="13">The sequence shown here is derived from an EMBL/GenBank/DDBJ whole genome shotgun (WGS) entry which is preliminary data.</text>
</comment>
<organism evidence="13 14">
    <name type="scientific">Pseudoalteromonas piscicida</name>
    <dbReference type="NCBI Taxonomy" id="43662"/>
    <lineage>
        <taxon>Bacteria</taxon>
        <taxon>Pseudomonadati</taxon>
        <taxon>Pseudomonadota</taxon>
        <taxon>Gammaproteobacteria</taxon>
        <taxon>Alteromonadales</taxon>
        <taxon>Pseudoalteromonadaceae</taxon>
        <taxon>Pseudoalteromonas</taxon>
    </lineage>
</organism>
<dbReference type="Pfam" id="PF00593">
    <property type="entry name" value="TonB_dep_Rec_b-barrel"/>
    <property type="match status" value="1"/>
</dbReference>
<accession>A0A2A5JMX8</accession>
<keyword evidence="3 8" id="KW-1134">Transmembrane beta strand</keyword>
<proteinExistence type="inferred from homology"/>
<dbReference type="InterPro" id="IPR012910">
    <property type="entry name" value="Plug_dom"/>
</dbReference>
<dbReference type="InterPro" id="IPR037066">
    <property type="entry name" value="Plug_dom_sf"/>
</dbReference>
<dbReference type="AlphaFoldDB" id="A0A2A5JMX8"/>
<dbReference type="Gene3D" id="2.170.130.10">
    <property type="entry name" value="TonB-dependent receptor, plug domain"/>
    <property type="match status" value="1"/>
</dbReference>
<evidence type="ECO:0000259" key="11">
    <source>
        <dbReference type="Pfam" id="PF00593"/>
    </source>
</evidence>
<evidence type="ECO:0000256" key="6">
    <source>
        <dbReference type="ARBA" id="ARBA00023136"/>
    </source>
</evidence>
<dbReference type="InterPro" id="IPR000531">
    <property type="entry name" value="Beta-barrel_TonB"/>
</dbReference>
<keyword evidence="4 8" id="KW-0812">Transmembrane</keyword>
<dbReference type="GO" id="GO:0009279">
    <property type="term" value="C:cell outer membrane"/>
    <property type="evidence" value="ECO:0007669"/>
    <property type="project" value="UniProtKB-SubCell"/>
</dbReference>
<keyword evidence="6 8" id="KW-0472">Membrane</keyword>
<feature type="signal peptide" evidence="10">
    <location>
        <begin position="1"/>
        <end position="24"/>
    </location>
</feature>
<evidence type="ECO:0000259" key="12">
    <source>
        <dbReference type="Pfam" id="PF07715"/>
    </source>
</evidence>
<evidence type="ECO:0000256" key="2">
    <source>
        <dbReference type="ARBA" id="ARBA00022448"/>
    </source>
</evidence>
<feature type="chain" id="PRO_5011975156" evidence="10">
    <location>
        <begin position="25"/>
        <end position="949"/>
    </location>
</feature>
<dbReference type="OrthoDB" id="8727862at2"/>
<evidence type="ECO:0000313" key="14">
    <source>
        <dbReference type="Proteomes" id="UP000228621"/>
    </source>
</evidence>
<keyword evidence="5 9" id="KW-0798">TonB box</keyword>
<keyword evidence="7 8" id="KW-0998">Cell outer membrane</keyword>
<evidence type="ECO:0000256" key="5">
    <source>
        <dbReference type="ARBA" id="ARBA00023077"/>
    </source>
</evidence>
<evidence type="ECO:0000313" key="13">
    <source>
        <dbReference type="EMBL" id="PCK30770.1"/>
    </source>
</evidence>
<dbReference type="PANTHER" id="PTHR40980:SF3">
    <property type="entry name" value="TONB-DEPENDENT RECEPTOR-LIKE BETA-BARREL DOMAIN-CONTAINING PROTEIN"/>
    <property type="match status" value="1"/>
</dbReference>
<feature type="domain" description="TonB-dependent receptor-like beta-barrel" evidence="11">
    <location>
        <begin position="434"/>
        <end position="916"/>
    </location>
</feature>
<dbReference type="EMBL" id="NKHF01000074">
    <property type="protein sequence ID" value="PCK30770.1"/>
    <property type="molecule type" value="Genomic_DNA"/>
</dbReference>
<evidence type="ECO:0000256" key="1">
    <source>
        <dbReference type="ARBA" id="ARBA00004571"/>
    </source>
</evidence>
<gene>
    <name evidence="13" type="ORF">CEX98_15985</name>
</gene>
<dbReference type="Pfam" id="PF07715">
    <property type="entry name" value="Plug"/>
    <property type="match status" value="1"/>
</dbReference>
<evidence type="ECO:0000256" key="9">
    <source>
        <dbReference type="RuleBase" id="RU003357"/>
    </source>
</evidence>
<dbReference type="CDD" id="cd01347">
    <property type="entry name" value="ligand_gated_channel"/>
    <property type="match status" value="1"/>
</dbReference>
<evidence type="ECO:0000256" key="10">
    <source>
        <dbReference type="SAM" id="SignalP"/>
    </source>
</evidence>
<dbReference type="PANTHER" id="PTHR40980">
    <property type="entry name" value="PLUG DOMAIN-CONTAINING PROTEIN"/>
    <property type="match status" value="1"/>
</dbReference>
<dbReference type="NCBIfam" id="TIGR01782">
    <property type="entry name" value="TonB-Xanth-Caul"/>
    <property type="match status" value="1"/>
</dbReference>
<dbReference type="InterPro" id="IPR036942">
    <property type="entry name" value="Beta-barrel_TonB_sf"/>
</dbReference>
<keyword evidence="14" id="KW-1185">Reference proteome</keyword>
<evidence type="ECO:0000256" key="3">
    <source>
        <dbReference type="ARBA" id="ARBA00022452"/>
    </source>
</evidence>
<comment type="subcellular location">
    <subcellularLocation>
        <location evidence="1 8">Cell outer membrane</location>
        <topology evidence="1 8">Multi-pass membrane protein</topology>
    </subcellularLocation>
</comment>
<evidence type="ECO:0000256" key="8">
    <source>
        <dbReference type="PROSITE-ProRule" id="PRU01360"/>
    </source>
</evidence>
<dbReference type="InterPro" id="IPR010104">
    <property type="entry name" value="TonB_rcpt_bac"/>
</dbReference>
<name>A0A2A5JMX8_PSEO7</name>
<evidence type="ECO:0000256" key="7">
    <source>
        <dbReference type="ARBA" id="ARBA00023237"/>
    </source>
</evidence>
<dbReference type="PROSITE" id="PS52016">
    <property type="entry name" value="TONB_DEPENDENT_REC_3"/>
    <property type="match status" value="1"/>
</dbReference>
<dbReference type="Proteomes" id="UP000228621">
    <property type="component" value="Unassembled WGS sequence"/>
</dbReference>
<dbReference type="RefSeq" id="WP_099643040.1">
    <property type="nucleotide sequence ID" value="NZ_NKHF01000074.1"/>
</dbReference>
<evidence type="ECO:0000256" key="4">
    <source>
        <dbReference type="ARBA" id="ARBA00022692"/>
    </source>
</evidence>
<feature type="domain" description="TonB-dependent receptor plug" evidence="12">
    <location>
        <begin position="64"/>
        <end position="164"/>
    </location>
</feature>
<protein>
    <submittedName>
        <fullName evidence="13">Ligand-gated channel protein</fullName>
    </submittedName>
</protein>
<dbReference type="SUPFAM" id="SSF56935">
    <property type="entry name" value="Porins"/>
    <property type="match status" value="1"/>
</dbReference>
<reference evidence="14" key="1">
    <citation type="journal article" date="2019" name="Genome Announc.">
        <title>Draft Genome Sequence of Pseudoalteromonas piscicida Strain 36Y ROTHPW, an Hypersaline Seawater Isolate from the South Coast of Sonora, Mexico.</title>
        <authorList>
            <person name="Sanchez-Diaz R."/>
            <person name="Molina-Garza Z.J."/>
            <person name="Cruz-Suarez L.E."/>
            <person name="Selvin J."/>
            <person name="Kiran G.S."/>
            <person name="Ibarra-Gamez J.C."/>
            <person name="Gomez-Gil B."/>
            <person name="Galaviz-Silva L."/>
        </authorList>
    </citation>
    <scope>NUCLEOTIDE SEQUENCE [LARGE SCALE GENOMIC DNA]</scope>
    <source>
        <strain evidence="14">36Y_RITHPW</strain>
    </source>
</reference>
<sequence>MKHTLKLCAVGLAVSCALSQHAYAQETDQNSRSDEQDKAKQQVEKIEVRGVRSSIKESLFLKKNAVGVMDAIVAEDIGKFPDQNLAEALQRMTGIAITRNAGEGQNVTVRGLGGDFNVTTINGRRMASEHTSRDFNFDLIAPEMVQALEVYKSPQAQTQEGGIGSVINIKTRRPLDMDGFTLAGSAKAIYEERTGDTNPQASFLISDTFFDNTFGALFTAVYSERTQREDSYEGQGFYDPEENTDVRVPVDSNRNGELDEGEKVHPSMIPGYVRYSNWQDKRERIGASLALQWRPTNDIDVTFDSLYSSYKTDGEKYQISFVTYDEPWTPGIPAVGELKFNEDGNVNYIELVDGAMAELLNVSEPRNTDTWQAGLNFKWYATSDLTLEFDVSKSRAERNNDGDNRYIVARGFVDTITIDQTGDNHLPDVTMSPALNADQPFGAHYSYNYGTEVISDVEELRLEGTFIPEWEFVKDIKFGFHYGKQTKARDVSKSNDPSMFSNGGAYFKNSDYDSFDNSSVEKLGSLSLFRLPADVLVPANFDNFLDGEPGMHPAPWASFDYEKLYAFYQSINAQAADEKIRASKSPKDSYELSESTFALYLETNLVGELSEMPYNLNLGVRAIKTEITSDGYIFDYPSLVYNVEEDEDGDIIYRIEGDIADYYSDSYVEDDYTDVLPSMNFKLEITDSLLFRTSAAKVITRPSIDFLTPYSSINFSKFELNLANPGIKPLRANQFDLGLEWYFSDYGALTFATYYKDIKSVIAQGRVGTIKVGKFLKDGVEVEGPEFTQMSPRSEAGAEIKGFEIAYQQSFEKLLPAPFDGLGMQINYTFTDSKYDDPEKDELPFAGMSEHSYNAVIYYEKDDYQARIAYNWRDDYLKYPDAWGGPEWAADYGQFDFSASYNLTAKTRIDLNVTNLTNERQWSYIKTQEQVSHLSRYGRSISLGINTSF</sequence>
<comment type="similarity">
    <text evidence="8 9">Belongs to the TonB-dependent receptor family.</text>
</comment>
<dbReference type="InterPro" id="IPR039426">
    <property type="entry name" value="TonB-dep_rcpt-like"/>
</dbReference>
<keyword evidence="2 8" id="KW-0813">Transport</keyword>
<dbReference type="Gene3D" id="2.40.170.20">
    <property type="entry name" value="TonB-dependent receptor, beta-barrel domain"/>
    <property type="match status" value="1"/>
</dbReference>
<keyword evidence="10" id="KW-0732">Signal</keyword>